<gene>
    <name evidence="1" type="ordered locus">Lebu_1260</name>
</gene>
<evidence type="ECO:0000313" key="2">
    <source>
        <dbReference type="Proteomes" id="UP000001910"/>
    </source>
</evidence>
<organism evidence="1 2">
    <name type="scientific">Leptotrichia buccalis (strain ATCC 14201 / DSM 1135 / JCM 12969 / NCTC 10249 / C-1013-b)</name>
    <dbReference type="NCBI Taxonomy" id="523794"/>
    <lineage>
        <taxon>Bacteria</taxon>
        <taxon>Fusobacteriati</taxon>
        <taxon>Fusobacteriota</taxon>
        <taxon>Fusobacteriia</taxon>
        <taxon>Fusobacteriales</taxon>
        <taxon>Leptotrichiaceae</taxon>
        <taxon>Leptotrichia</taxon>
    </lineage>
</organism>
<dbReference type="EMBL" id="CP001685">
    <property type="protein sequence ID" value="ACV39149.1"/>
    <property type="molecule type" value="Genomic_DNA"/>
</dbReference>
<reference evidence="1 2" key="1">
    <citation type="journal article" date="2009" name="Stand. Genomic Sci.">
        <title>Complete genome sequence of Leptotrichia buccalis type strain (C-1013-b).</title>
        <authorList>
            <person name="Ivanova N."/>
            <person name="Gronow S."/>
            <person name="Lapidus A."/>
            <person name="Copeland A."/>
            <person name="Glavina Del Rio T."/>
            <person name="Nolan M."/>
            <person name="Lucas S."/>
            <person name="Chen F."/>
            <person name="Tice H."/>
            <person name="Cheng J.F."/>
            <person name="Saunders E."/>
            <person name="Bruce D."/>
            <person name="Goodwin L."/>
            <person name="Brettin T."/>
            <person name="Detter J.C."/>
            <person name="Han C."/>
            <person name="Pitluck S."/>
            <person name="Mikhailova N."/>
            <person name="Pati A."/>
            <person name="Mavrommatis K."/>
            <person name="Chen A."/>
            <person name="Palaniappan K."/>
            <person name="Land M."/>
            <person name="Hauser L."/>
            <person name="Chang Y.J."/>
            <person name="Jeffries C.D."/>
            <person name="Chain P."/>
            <person name="Rohde C."/>
            <person name="Goker M."/>
            <person name="Bristow J."/>
            <person name="Eisen J.A."/>
            <person name="Markowitz V."/>
            <person name="Hugenholtz P."/>
            <person name="Kyrpides N.C."/>
            <person name="Klenk H.P."/>
        </authorList>
    </citation>
    <scope>NUCLEOTIDE SEQUENCE [LARGE SCALE GENOMIC DNA]</scope>
    <source>
        <strain evidence="2">ATCC 14201 / DSM 1135 / JCM 12969 / NCTC 10249 / C-1013-b</strain>
    </source>
</reference>
<accession>C7NAG8</accession>
<dbReference type="STRING" id="523794.Lebu_1260"/>
<dbReference type="KEGG" id="lba:Lebu_1260"/>
<dbReference type="HOGENOM" id="CLU_042389_0_0_0"/>
<dbReference type="AlphaFoldDB" id="C7NAG8"/>
<evidence type="ECO:0000313" key="1">
    <source>
        <dbReference type="EMBL" id="ACV39149.1"/>
    </source>
</evidence>
<sequence length="277" mass="32676">MKKFLIIIGIMGLIFLQGIYAGNNTSKKTLQNENKVTKLFDMEKLNKFEKDKKNITEKLKNSSKEQAIEIFNTYYKNTSEYLYENGDTMLDKSVREKSFSENEMKQINENFLNKYGLKLYHAGEGTFAVRTYSNFYYDIFKDYLSDDYKEYLKIIVKESEEPFASDGGVIIPVGELGDRIIIWENFMKKYPNLDKKLKNLINKELLEYRNAYILGLDNTPTMSDNGKILNENNIEFNRFIKKYPNSPTTEIIKYLQKNYQNKDIQSVIYKKLQNISY</sequence>
<dbReference type="RefSeq" id="WP_015769490.1">
    <property type="nucleotide sequence ID" value="NC_013192.1"/>
</dbReference>
<protein>
    <submittedName>
        <fullName evidence="1">Uncharacterized protein</fullName>
    </submittedName>
</protein>
<dbReference type="Proteomes" id="UP000001910">
    <property type="component" value="Chromosome"/>
</dbReference>
<keyword evidence="2" id="KW-1185">Reference proteome</keyword>
<proteinExistence type="predicted"/>
<name>C7NAG8_LEPBD</name>
<dbReference type="eggNOG" id="ENOG502ZXBD">
    <property type="taxonomic scope" value="Bacteria"/>
</dbReference>
<dbReference type="OrthoDB" id="8605367at2"/>